<protein>
    <submittedName>
        <fullName evidence="1">Uncharacterized protein</fullName>
    </submittedName>
</protein>
<proteinExistence type="predicted"/>
<organism evidence="1 2">
    <name type="scientific">Caerostris extrusa</name>
    <name type="common">Bark spider</name>
    <name type="synonym">Caerostris bankana</name>
    <dbReference type="NCBI Taxonomy" id="172846"/>
    <lineage>
        <taxon>Eukaryota</taxon>
        <taxon>Metazoa</taxon>
        <taxon>Ecdysozoa</taxon>
        <taxon>Arthropoda</taxon>
        <taxon>Chelicerata</taxon>
        <taxon>Arachnida</taxon>
        <taxon>Araneae</taxon>
        <taxon>Araneomorphae</taxon>
        <taxon>Entelegynae</taxon>
        <taxon>Araneoidea</taxon>
        <taxon>Araneidae</taxon>
        <taxon>Caerostris</taxon>
    </lineage>
</organism>
<dbReference type="EMBL" id="BPLR01011811">
    <property type="protein sequence ID" value="GIY49258.1"/>
    <property type="molecule type" value="Genomic_DNA"/>
</dbReference>
<accession>A0AAV4TRM9</accession>
<name>A0AAV4TRM9_CAEEX</name>
<sequence length="143" mass="15667">MTEDKGSNRQGLETRTHRKIAWDSYVETFFSPSVWMDQSVMKQRLIVREGLKSIQTALREIMVLAVLWGLRGGKQFPTLSSFGAHRLGVICSLVGNILSAKLIPPPSPKSGANKDADKIFTQVGLGAGLIMDVSFTTQGLFGE</sequence>
<keyword evidence="2" id="KW-1185">Reference proteome</keyword>
<comment type="caution">
    <text evidence="1">The sequence shown here is derived from an EMBL/GenBank/DDBJ whole genome shotgun (WGS) entry which is preliminary data.</text>
</comment>
<evidence type="ECO:0000313" key="2">
    <source>
        <dbReference type="Proteomes" id="UP001054945"/>
    </source>
</evidence>
<reference evidence="1 2" key="1">
    <citation type="submission" date="2021-06" db="EMBL/GenBank/DDBJ databases">
        <title>Caerostris extrusa draft genome.</title>
        <authorList>
            <person name="Kono N."/>
            <person name="Arakawa K."/>
        </authorList>
    </citation>
    <scope>NUCLEOTIDE SEQUENCE [LARGE SCALE GENOMIC DNA]</scope>
</reference>
<dbReference type="AlphaFoldDB" id="A0AAV4TRM9"/>
<dbReference type="Proteomes" id="UP001054945">
    <property type="component" value="Unassembled WGS sequence"/>
</dbReference>
<gene>
    <name evidence="1" type="ORF">CEXT_379241</name>
</gene>
<evidence type="ECO:0000313" key="1">
    <source>
        <dbReference type="EMBL" id="GIY49258.1"/>
    </source>
</evidence>